<dbReference type="Proteomes" id="UP000008366">
    <property type="component" value="Unassembled WGS sequence"/>
</dbReference>
<evidence type="ECO:0000313" key="6">
    <source>
        <dbReference type="Proteomes" id="UP000008366"/>
    </source>
</evidence>
<evidence type="ECO:0000256" key="1">
    <source>
        <dbReference type="ARBA" id="ARBA00023015"/>
    </source>
</evidence>
<keyword evidence="1" id="KW-0805">Transcription regulation</keyword>
<dbReference type="CDD" id="cd07377">
    <property type="entry name" value="WHTH_GntR"/>
    <property type="match status" value="1"/>
</dbReference>
<evidence type="ECO:0000259" key="4">
    <source>
        <dbReference type="PROSITE" id="PS50949"/>
    </source>
</evidence>
<dbReference type="Gene3D" id="1.10.10.10">
    <property type="entry name" value="Winged helix-like DNA-binding domain superfamily/Winged helix DNA-binding domain"/>
    <property type="match status" value="1"/>
</dbReference>
<dbReference type="SMART" id="SM00345">
    <property type="entry name" value="HTH_GNTR"/>
    <property type="match status" value="1"/>
</dbReference>
<comment type="caution">
    <text evidence="5">The sequence shown here is derived from an EMBL/GenBank/DDBJ whole genome shotgun (WGS) entry which is preliminary data.</text>
</comment>
<dbReference type="Pfam" id="PF00392">
    <property type="entry name" value="GntR"/>
    <property type="match status" value="1"/>
</dbReference>
<dbReference type="PRINTS" id="PR00035">
    <property type="entry name" value="HTHGNTR"/>
</dbReference>
<keyword evidence="2" id="KW-0238">DNA-binding</keyword>
<gene>
    <name evidence="5" type="ORF">KILIM_008_00160</name>
</gene>
<dbReference type="AlphaFoldDB" id="K6WRD9"/>
<sequence length="260" mass="29055">MHCDDNEPPVVYPRQMAAQLAVEIDRTSPVPLYHQLAEQMTAAIEDGTLKPGDAFENELSLADRLSLSRPTVRRAIAELVERGLLVRRRGIGTTVANQVVHRRDELTSLHEDLARSGRAPRTQVLTLTTLVDERAATALQVPVDSELVFLERLRMAGDQPLAILSNWLPPQHADLTIDDLEAESLYSILRRKGVRPVVGHQVIGARSASAKERRLLDVHKGQPLLTMTRHAYDADGVPVEFGDHCYRADQYAFDITVHER</sequence>
<dbReference type="InterPro" id="IPR028978">
    <property type="entry name" value="Chorismate_lyase_/UTRA_dom_sf"/>
</dbReference>
<dbReference type="Gene3D" id="3.40.1410.10">
    <property type="entry name" value="Chorismate lyase-like"/>
    <property type="match status" value="1"/>
</dbReference>
<dbReference type="InterPro" id="IPR036388">
    <property type="entry name" value="WH-like_DNA-bd_sf"/>
</dbReference>
<name>K6WRD9_9MICO</name>
<dbReference type="InterPro" id="IPR050679">
    <property type="entry name" value="Bact_HTH_transcr_reg"/>
</dbReference>
<dbReference type="PANTHER" id="PTHR44846">
    <property type="entry name" value="MANNOSYL-D-GLYCERATE TRANSPORT/METABOLISM SYSTEM REPRESSOR MNGR-RELATED"/>
    <property type="match status" value="1"/>
</dbReference>
<feature type="domain" description="HTH gntR-type" evidence="4">
    <location>
        <begin position="30"/>
        <end position="98"/>
    </location>
</feature>
<dbReference type="GO" id="GO:0045892">
    <property type="term" value="P:negative regulation of DNA-templated transcription"/>
    <property type="evidence" value="ECO:0007669"/>
    <property type="project" value="TreeGrafter"/>
</dbReference>
<dbReference type="SMART" id="SM00866">
    <property type="entry name" value="UTRA"/>
    <property type="match status" value="1"/>
</dbReference>
<dbReference type="eggNOG" id="COG2188">
    <property type="taxonomic scope" value="Bacteria"/>
</dbReference>
<dbReference type="Pfam" id="PF07702">
    <property type="entry name" value="UTRA"/>
    <property type="match status" value="1"/>
</dbReference>
<dbReference type="STRING" id="1184609.KILIM_008_00160"/>
<evidence type="ECO:0000256" key="2">
    <source>
        <dbReference type="ARBA" id="ARBA00023125"/>
    </source>
</evidence>
<dbReference type="InterPro" id="IPR000524">
    <property type="entry name" value="Tscrpt_reg_HTH_GntR"/>
</dbReference>
<dbReference type="PANTHER" id="PTHR44846:SF17">
    <property type="entry name" value="GNTR-FAMILY TRANSCRIPTIONAL REGULATOR"/>
    <property type="match status" value="1"/>
</dbReference>
<evidence type="ECO:0000256" key="3">
    <source>
        <dbReference type="ARBA" id="ARBA00023163"/>
    </source>
</evidence>
<accession>K6WRD9</accession>
<evidence type="ECO:0000313" key="5">
    <source>
        <dbReference type="EMBL" id="GAB94662.1"/>
    </source>
</evidence>
<dbReference type="GO" id="GO:0003677">
    <property type="term" value="F:DNA binding"/>
    <property type="evidence" value="ECO:0007669"/>
    <property type="project" value="UniProtKB-KW"/>
</dbReference>
<dbReference type="GO" id="GO:0003700">
    <property type="term" value="F:DNA-binding transcription factor activity"/>
    <property type="evidence" value="ECO:0007669"/>
    <property type="project" value="InterPro"/>
</dbReference>
<dbReference type="PROSITE" id="PS50949">
    <property type="entry name" value="HTH_GNTR"/>
    <property type="match status" value="1"/>
</dbReference>
<proteinExistence type="predicted"/>
<dbReference type="SUPFAM" id="SSF46785">
    <property type="entry name" value="Winged helix' DNA-binding domain"/>
    <property type="match status" value="1"/>
</dbReference>
<keyword evidence="6" id="KW-1185">Reference proteome</keyword>
<dbReference type="InterPro" id="IPR036390">
    <property type="entry name" value="WH_DNA-bd_sf"/>
</dbReference>
<reference evidence="5 6" key="1">
    <citation type="submission" date="2012-08" db="EMBL/GenBank/DDBJ databases">
        <title>Whole genome shotgun sequence of Kineosphaera limosa NBRC 100340.</title>
        <authorList>
            <person name="Yoshida I."/>
            <person name="Isaki S."/>
            <person name="Hosoyama A."/>
            <person name="Tsuchikane K."/>
            <person name="Katsumata H."/>
            <person name="Ando Y."/>
            <person name="Ohji S."/>
            <person name="Hamada M."/>
            <person name="Tamura T."/>
            <person name="Yamazoe A."/>
            <person name="Yamazaki S."/>
            <person name="Fujita N."/>
        </authorList>
    </citation>
    <scope>NUCLEOTIDE SEQUENCE [LARGE SCALE GENOMIC DNA]</scope>
    <source>
        <strain evidence="5 6">NBRC 100340</strain>
    </source>
</reference>
<protein>
    <submittedName>
        <fullName evidence="5">Putative GntR family transcriptional regulator</fullName>
    </submittedName>
</protein>
<organism evidence="5 6">
    <name type="scientific">Kineosphaera limosa NBRC 100340</name>
    <dbReference type="NCBI Taxonomy" id="1184609"/>
    <lineage>
        <taxon>Bacteria</taxon>
        <taxon>Bacillati</taxon>
        <taxon>Actinomycetota</taxon>
        <taxon>Actinomycetes</taxon>
        <taxon>Micrococcales</taxon>
        <taxon>Dermatophilaceae</taxon>
        <taxon>Kineosphaera</taxon>
    </lineage>
</organism>
<keyword evidence="3" id="KW-0804">Transcription</keyword>
<dbReference type="SUPFAM" id="SSF64288">
    <property type="entry name" value="Chorismate lyase-like"/>
    <property type="match status" value="1"/>
</dbReference>
<dbReference type="InterPro" id="IPR011663">
    <property type="entry name" value="UTRA"/>
</dbReference>
<dbReference type="EMBL" id="BAHD01000008">
    <property type="protein sequence ID" value="GAB94662.1"/>
    <property type="molecule type" value="Genomic_DNA"/>
</dbReference>